<keyword evidence="2" id="KW-1185">Reference proteome</keyword>
<gene>
    <name evidence="1" type="primary">WBGene00107641</name>
</gene>
<accession>A0A8R1YGV8</accession>
<dbReference type="Pfam" id="PF00908">
    <property type="entry name" value="dTDP_sugar_isom"/>
    <property type="match status" value="1"/>
</dbReference>
<protein>
    <submittedName>
        <fullName evidence="1">Uncharacterized protein</fullName>
    </submittedName>
</protein>
<dbReference type="Proteomes" id="UP000005239">
    <property type="component" value="Unassembled WGS sequence"/>
</dbReference>
<dbReference type="GO" id="GO:0008830">
    <property type="term" value="F:dTDP-4-dehydrorhamnose 3,5-epimerase activity"/>
    <property type="evidence" value="ECO:0007669"/>
    <property type="project" value="InterPro"/>
</dbReference>
<evidence type="ECO:0000313" key="1">
    <source>
        <dbReference type="EnsemblMetazoa" id="PPA18087.1"/>
    </source>
</evidence>
<organism evidence="1 2">
    <name type="scientific">Pristionchus pacificus</name>
    <name type="common">Parasitic nematode worm</name>
    <dbReference type="NCBI Taxonomy" id="54126"/>
    <lineage>
        <taxon>Eukaryota</taxon>
        <taxon>Metazoa</taxon>
        <taxon>Ecdysozoa</taxon>
        <taxon>Nematoda</taxon>
        <taxon>Chromadorea</taxon>
        <taxon>Rhabditida</taxon>
        <taxon>Rhabditina</taxon>
        <taxon>Diplogasteromorpha</taxon>
        <taxon>Diplogasteroidea</taxon>
        <taxon>Neodiplogasteridae</taxon>
        <taxon>Pristionchus</taxon>
    </lineage>
</organism>
<dbReference type="AlphaFoldDB" id="A0A2A6C5G2"/>
<evidence type="ECO:0000313" key="2">
    <source>
        <dbReference type="Proteomes" id="UP000005239"/>
    </source>
</evidence>
<dbReference type="InterPro" id="IPR011051">
    <property type="entry name" value="RmlC_Cupin_sf"/>
</dbReference>
<sequence length="703" mass="78117">MEVERRLRPEIENVEELEGVKIIKPKVIVSNLFNISFKHSELLRFLAQSTTTPNLEEVGNEKVVSQRQVFPDSRGYFSETYNAVEWKEQLGFEEKFLQVSFDTDEGLLEKETKKCSGVERAAGVRGEVPPVSILQDNTSFSHHGVTRGMHAQPGMGKLVSVSVGRIYDVIVDVRPGSRTFGKWKGFYLDAANKHALWVPDGFLHGFQVISEQGAYVSYKCSGVYDSSTEYGIDPFDADLSIEWPICDPAKCISKKTYVLNDDAFKTDDDSVVFEKTSGTTPKLISTSPLSPLMWRYIFTRSPAHPVDCEDGEQAVIRRTHTRASTTSSAGYGSQTSNDSIPRLGASSVCGESSQIEVFSSKVRGVESSPIPEVRTKSYWGTPTDSPVAGRYTLPAVTESSPIGEAPGIWGKPMFIPAADHETSLESSTVKRVEYVTLHAGKTPANMHNMEYTSSTLPPKTPYRFDVNRLEVRGRKIPSAPKDEVDSPVGWPDARDPHFHDELTPTVSYDVGTPATLPPKTPYRGEALRHEMRTRISMPAMEFLEEDEEECSSSRSDSSAVVGASIWGEPDYSPASSTELDTSHTRHSCTPYRPTFARHESRKISLRRMPSAPISGRVQQMVQFFENDSMRVEVPRRLDQAPPEFMRSCPQMDITPSPPRPVHGHTHSDRVRGVTSASGKRSAAYGATCTIVPQPHDDQWDKVL</sequence>
<dbReference type="SUPFAM" id="SSF51182">
    <property type="entry name" value="RmlC-like cupins"/>
    <property type="match status" value="1"/>
</dbReference>
<proteinExistence type="predicted"/>
<dbReference type="EnsemblMetazoa" id="PPA18087.1">
    <property type="protein sequence ID" value="PPA18087.1"/>
    <property type="gene ID" value="WBGene00107641"/>
</dbReference>
<dbReference type="GO" id="GO:0016854">
    <property type="term" value="F:racemase and epimerase activity"/>
    <property type="evidence" value="ECO:0000318"/>
    <property type="project" value="GO_Central"/>
</dbReference>
<dbReference type="PANTHER" id="PTHR21047">
    <property type="entry name" value="DTDP-6-DEOXY-D-GLUCOSE-3,5 EPIMERASE"/>
    <property type="match status" value="1"/>
</dbReference>
<dbReference type="InterPro" id="IPR000888">
    <property type="entry name" value="RmlC-like"/>
</dbReference>
<reference evidence="2" key="1">
    <citation type="journal article" date="2008" name="Nat. Genet.">
        <title>The Pristionchus pacificus genome provides a unique perspective on nematode lifestyle and parasitism.</title>
        <authorList>
            <person name="Dieterich C."/>
            <person name="Clifton S.W."/>
            <person name="Schuster L.N."/>
            <person name="Chinwalla A."/>
            <person name="Delehaunty K."/>
            <person name="Dinkelacker I."/>
            <person name="Fulton L."/>
            <person name="Fulton R."/>
            <person name="Godfrey J."/>
            <person name="Minx P."/>
            <person name="Mitreva M."/>
            <person name="Roeseler W."/>
            <person name="Tian H."/>
            <person name="Witte H."/>
            <person name="Yang S.P."/>
            <person name="Wilson R.K."/>
            <person name="Sommer R.J."/>
        </authorList>
    </citation>
    <scope>NUCLEOTIDE SEQUENCE [LARGE SCALE GENOMIC DNA]</scope>
    <source>
        <strain evidence="2">PS312</strain>
    </source>
</reference>
<dbReference type="GO" id="GO:0000271">
    <property type="term" value="P:polysaccharide biosynthetic process"/>
    <property type="evidence" value="ECO:0000318"/>
    <property type="project" value="GO_Central"/>
</dbReference>
<dbReference type="Gene3D" id="2.60.120.10">
    <property type="entry name" value="Jelly Rolls"/>
    <property type="match status" value="1"/>
</dbReference>
<reference evidence="1" key="2">
    <citation type="submission" date="2022-06" db="UniProtKB">
        <authorList>
            <consortium name="EnsemblMetazoa"/>
        </authorList>
    </citation>
    <scope>IDENTIFICATION</scope>
    <source>
        <strain evidence="1">PS312</strain>
    </source>
</reference>
<dbReference type="PANTHER" id="PTHR21047:SF2">
    <property type="entry name" value="THYMIDINE DIPHOSPHO-4-KETO-RHAMNOSE 3,5-EPIMERASE"/>
    <property type="match status" value="1"/>
</dbReference>
<dbReference type="InterPro" id="IPR014710">
    <property type="entry name" value="RmlC-like_jellyroll"/>
</dbReference>
<dbReference type="GO" id="GO:0005829">
    <property type="term" value="C:cytosol"/>
    <property type="evidence" value="ECO:0000318"/>
    <property type="project" value="GO_Central"/>
</dbReference>
<name>A0A2A6C5G2_PRIPA</name>
<accession>A0A2A6C5G2</accession>
<dbReference type="CDD" id="cd00438">
    <property type="entry name" value="cupin_RmlC"/>
    <property type="match status" value="1"/>
</dbReference>